<dbReference type="PANTHER" id="PTHR42775:SF1">
    <property type="entry name" value="PERMEASE RV2963-RELATED"/>
    <property type="match status" value="1"/>
</dbReference>
<evidence type="ECO:0000256" key="3">
    <source>
        <dbReference type="ARBA" id="ARBA00022475"/>
    </source>
</evidence>
<keyword evidence="5 7" id="KW-1133">Transmembrane helix</keyword>
<feature type="transmembrane region" description="Helical" evidence="7">
    <location>
        <begin position="90"/>
        <end position="110"/>
    </location>
</feature>
<dbReference type="RefSeq" id="WP_188978473.1">
    <property type="nucleotide sequence ID" value="NZ_BMPG01000002.1"/>
</dbReference>
<evidence type="ECO:0000313" key="8">
    <source>
        <dbReference type="EMBL" id="GGL61689.1"/>
    </source>
</evidence>
<name>A0A830F466_9EURY</name>
<feature type="transmembrane region" description="Helical" evidence="7">
    <location>
        <begin position="293"/>
        <end position="313"/>
    </location>
</feature>
<dbReference type="Proteomes" id="UP000607197">
    <property type="component" value="Unassembled WGS sequence"/>
</dbReference>
<dbReference type="InterPro" id="IPR053166">
    <property type="entry name" value="UPF0718_permease"/>
</dbReference>
<feature type="transmembrane region" description="Helical" evidence="7">
    <location>
        <begin position="377"/>
        <end position="395"/>
    </location>
</feature>
<feature type="transmembrane region" description="Helical" evidence="7">
    <location>
        <begin position="116"/>
        <end position="135"/>
    </location>
</feature>
<evidence type="ECO:0000313" key="9">
    <source>
        <dbReference type="Proteomes" id="UP000607197"/>
    </source>
</evidence>
<keyword evidence="6 7" id="KW-0472">Membrane</keyword>
<reference evidence="8" key="1">
    <citation type="journal article" date="2014" name="Int. J. Syst. Evol. Microbiol.">
        <title>Complete genome sequence of Corynebacterium casei LMG S-19264T (=DSM 44701T), isolated from a smear-ripened cheese.</title>
        <authorList>
            <consortium name="US DOE Joint Genome Institute (JGI-PGF)"/>
            <person name="Walter F."/>
            <person name="Albersmeier A."/>
            <person name="Kalinowski J."/>
            <person name="Ruckert C."/>
        </authorList>
    </citation>
    <scope>NUCLEOTIDE SEQUENCE</scope>
    <source>
        <strain evidence="8">JCM 19596</strain>
    </source>
</reference>
<accession>A0A830F466</accession>
<evidence type="ECO:0000256" key="4">
    <source>
        <dbReference type="ARBA" id="ARBA00022692"/>
    </source>
</evidence>
<sequence length="490" mass="52677">MVLSQIIDAFQTFFGMAWDTWWALALGFTITGAVETFVTEDQMTDWLGGNDWEEIGLGTALGAASSSCSFAATSTAKSLFKKGASAEASIAGYQFAATDLVAELFLILWILMGWQFVAAEIAGGVVAVVVIALTWKKLVPQSWFDAARDNLMSLEDVECATCGMSADPDDPDTITWTDPQTGATKYFCCGSCLNSYKHMDRNPDEERGWQDRATSVSGWKDASRNTMKEWDMLWDDILIGFVIASLLAAFVPNSWWLALFGGDGGFTWVVTGAILGVVIGIVTFLCSVGNIPFALVLWQAGTPFGAIMSFIYADLLIPPLLNTYRKYYGTRMAGVIFVTFGFASVVAGVAMHYLFAGLGMMPAQGQVGGTAPEGYTLWLNLLFTIVFVAQAYVAWGEDKVNEIAAGVPPAAMAYVDRGKEIAAAVANVLDDLVAALQRAFRLLTSAVQSVAKGIQLLARGVRLFIRALSTVWEALAKLVRAIADAAGAGK</sequence>
<keyword evidence="3" id="KW-1003">Cell membrane</keyword>
<organism evidence="8 9">
    <name type="scientific">Halocalculus aciditolerans</name>
    <dbReference type="NCBI Taxonomy" id="1383812"/>
    <lineage>
        <taxon>Archaea</taxon>
        <taxon>Methanobacteriati</taxon>
        <taxon>Methanobacteriota</taxon>
        <taxon>Stenosarchaea group</taxon>
        <taxon>Halobacteria</taxon>
        <taxon>Halobacteriales</taxon>
        <taxon>Halobacteriaceae</taxon>
        <taxon>Halocalculus</taxon>
    </lineage>
</organism>
<feature type="transmembrane region" description="Helical" evidence="7">
    <location>
        <begin position="20"/>
        <end position="38"/>
    </location>
</feature>
<keyword evidence="4 7" id="KW-0812">Transmembrane</keyword>
<dbReference type="InterPro" id="IPR005524">
    <property type="entry name" value="DUF318"/>
</dbReference>
<evidence type="ECO:0000256" key="1">
    <source>
        <dbReference type="ARBA" id="ARBA00004651"/>
    </source>
</evidence>
<dbReference type="PANTHER" id="PTHR42775">
    <property type="entry name" value="PERMEASE RV2963-RELATED"/>
    <property type="match status" value="1"/>
</dbReference>
<keyword evidence="9" id="KW-1185">Reference proteome</keyword>
<dbReference type="OrthoDB" id="37898at2157"/>
<proteinExistence type="inferred from homology"/>
<dbReference type="Pfam" id="PF03773">
    <property type="entry name" value="ArsP_1"/>
    <property type="match status" value="1"/>
</dbReference>
<dbReference type="GO" id="GO:0005886">
    <property type="term" value="C:plasma membrane"/>
    <property type="evidence" value="ECO:0007669"/>
    <property type="project" value="UniProtKB-SubCell"/>
</dbReference>
<evidence type="ECO:0000256" key="6">
    <source>
        <dbReference type="ARBA" id="ARBA00023136"/>
    </source>
</evidence>
<comment type="caution">
    <text evidence="8">The sequence shown here is derived from an EMBL/GenBank/DDBJ whole genome shotgun (WGS) entry which is preliminary data.</text>
</comment>
<comment type="subcellular location">
    <subcellularLocation>
        <location evidence="1">Cell membrane</location>
        <topology evidence="1">Multi-pass membrane protein</topology>
    </subcellularLocation>
</comment>
<dbReference type="EMBL" id="BMPG01000002">
    <property type="protein sequence ID" value="GGL61689.1"/>
    <property type="molecule type" value="Genomic_DNA"/>
</dbReference>
<evidence type="ECO:0000256" key="2">
    <source>
        <dbReference type="ARBA" id="ARBA00006386"/>
    </source>
</evidence>
<protein>
    <submittedName>
        <fullName evidence="8">Putative permease</fullName>
    </submittedName>
</protein>
<gene>
    <name evidence="8" type="ORF">GCM10009039_19880</name>
</gene>
<dbReference type="AlphaFoldDB" id="A0A830F466"/>
<comment type="similarity">
    <text evidence="2">Belongs to the UPF0718 family.</text>
</comment>
<evidence type="ECO:0000256" key="7">
    <source>
        <dbReference type="SAM" id="Phobius"/>
    </source>
</evidence>
<reference evidence="8" key="2">
    <citation type="submission" date="2020-09" db="EMBL/GenBank/DDBJ databases">
        <authorList>
            <person name="Sun Q."/>
            <person name="Ohkuma M."/>
        </authorList>
    </citation>
    <scope>NUCLEOTIDE SEQUENCE</scope>
    <source>
        <strain evidence="8">JCM 19596</strain>
    </source>
</reference>
<feature type="transmembrane region" description="Helical" evidence="7">
    <location>
        <begin position="333"/>
        <end position="356"/>
    </location>
</feature>
<feature type="transmembrane region" description="Helical" evidence="7">
    <location>
        <begin position="265"/>
        <end position="286"/>
    </location>
</feature>
<evidence type="ECO:0000256" key="5">
    <source>
        <dbReference type="ARBA" id="ARBA00022989"/>
    </source>
</evidence>
<feature type="transmembrane region" description="Helical" evidence="7">
    <location>
        <begin position="237"/>
        <end position="259"/>
    </location>
</feature>